<accession>A0ABY9TKV9</accession>
<evidence type="ECO:0000256" key="3">
    <source>
        <dbReference type="PROSITE-ProRule" id="PRU01091"/>
    </source>
</evidence>
<dbReference type="InterPro" id="IPR016032">
    <property type="entry name" value="Sig_transdc_resp-reg_C-effctor"/>
</dbReference>
<evidence type="ECO:0000313" key="6">
    <source>
        <dbReference type="EMBL" id="WNC68923.1"/>
    </source>
</evidence>
<keyword evidence="4" id="KW-0472">Membrane</keyword>
<dbReference type="InterPro" id="IPR032485">
    <property type="entry name" value="LRP1-like_beta_prop"/>
</dbReference>
<dbReference type="PROSITE" id="PS51755">
    <property type="entry name" value="OMPR_PHOB"/>
    <property type="match status" value="1"/>
</dbReference>
<dbReference type="SUPFAM" id="SSF82171">
    <property type="entry name" value="DPP6 N-terminal domain-like"/>
    <property type="match status" value="2"/>
</dbReference>
<evidence type="ECO:0000256" key="4">
    <source>
        <dbReference type="SAM" id="Phobius"/>
    </source>
</evidence>
<dbReference type="Proteomes" id="UP001248581">
    <property type="component" value="Chromosome"/>
</dbReference>
<feature type="domain" description="OmpR/PhoB-type" evidence="5">
    <location>
        <begin position="3"/>
        <end position="103"/>
    </location>
</feature>
<dbReference type="InterPro" id="IPR036388">
    <property type="entry name" value="WH-like_DNA-bd_sf"/>
</dbReference>
<reference evidence="7" key="1">
    <citation type="submission" date="2023-09" db="EMBL/GenBank/DDBJ databases">
        <authorList>
            <person name="Li S."/>
            <person name="Li X."/>
            <person name="Zhang C."/>
            <person name="Zhao Z."/>
        </authorList>
    </citation>
    <scope>NUCLEOTIDE SEQUENCE [LARGE SCALE GENOMIC DNA]</scope>
    <source>
        <strain evidence="7">SQ345</strain>
    </source>
</reference>
<evidence type="ECO:0000313" key="7">
    <source>
        <dbReference type="Proteomes" id="UP001248581"/>
    </source>
</evidence>
<evidence type="ECO:0000259" key="5">
    <source>
        <dbReference type="PROSITE" id="PS51755"/>
    </source>
</evidence>
<organism evidence="6 7">
    <name type="scientific">Thalassotalea nanhaiensis</name>
    <dbReference type="NCBI Taxonomy" id="3065648"/>
    <lineage>
        <taxon>Bacteria</taxon>
        <taxon>Pseudomonadati</taxon>
        <taxon>Pseudomonadota</taxon>
        <taxon>Gammaproteobacteria</taxon>
        <taxon>Alteromonadales</taxon>
        <taxon>Colwelliaceae</taxon>
        <taxon>Thalassotalea</taxon>
    </lineage>
</organism>
<evidence type="ECO:0000256" key="1">
    <source>
        <dbReference type="ARBA" id="ARBA00009820"/>
    </source>
</evidence>
<gene>
    <name evidence="6" type="ORF">RI845_01920</name>
</gene>
<dbReference type="SMART" id="SM00862">
    <property type="entry name" value="Trans_reg_C"/>
    <property type="match status" value="1"/>
</dbReference>
<keyword evidence="4" id="KW-1133">Transmembrane helix</keyword>
<sequence>MIHNQYMIGPCLLDCQTMSLSYQEETIKLSVKVFELLKLFLISSENIVSRQAAIESIWLGNEGVGKRGYTNAVWTLRKTFKELGLEEDDLFITLPKVGYQLSLNVEAIKLNESVDENADTALKAQLKSNSAMSKFRLVSAFALIVVLIAVFFMLKNMNDHQHADSNNTEISKPVVLTQNKVTNFEGIEEHPAVANNGQYVAFQWLRENSKGKIYIQDLKNSSTPLRLITMVDKEEASPVWSFNDESLAYIRITEKGNCQVRVRQIVTNSDSLVDDDCFYQPFKRVLTWSNANDKALTYTKRINDGVALFRYDFESKVSTQITYPLAGDVDFAPHWSADNKTLAFIREQGTQVNNILLQAEDKTIQTILKNKVGIVDLDWDLVRNEIYTNLAEDGRYAIKKISLPNLEETLITDHGLPSNISFNNRSGKLFFTNHISKEYIAQLSLDTGRIIRKISSSSRDLYGRFVAETGDIIFLSNRADNWALWLNNKQSSINLTKELGNATVPAVSPDGRKFAVNIRSFDDNERSLYIGSIETRDLHKIDTNGIYADNLSWSRDGESIYFYGSNKTNSGIYKLHLASKKIDQITNKGEHYAIESNDGKLYVSRSNKDGIWSFDLKTAEFNLVTEELAAYDYAAFFLQNGDIYYLNRDADADLLKRINSKGDTEILISYPKNSIRKFFGISSATENSFLATLKITNEADINSVTVVNTNQ</sequence>
<comment type="similarity">
    <text evidence="1">Belongs to the TolB family.</text>
</comment>
<feature type="DNA-binding region" description="OmpR/PhoB-type" evidence="3">
    <location>
        <begin position="3"/>
        <end position="103"/>
    </location>
</feature>
<dbReference type="InterPro" id="IPR011042">
    <property type="entry name" value="6-blade_b-propeller_TolB-like"/>
</dbReference>
<dbReference type="PANTHER" id="PTHR36842">
    <property type="entry name" value="PROTEIN TOLB HOMOLOG"/>
    <property type="match status" value="1"/>
</dbReference>
<keyword evidence="4" id="KW-0812">Transmembrane</keyword>
<dbReference type="PANTHER" id="PTHR36842:SF1">
    <property type="entry name" value="PROTEIN TOLB"/>
    <property type="match status" value="1"/>
</dbReference>
<dbReference type="CDD" id="cd00383">
    <property type="entry name" value="trans_reg_C"/>
    <property type="match status" value="1"/>
</dbReference>
<dbReference type="SUPFAM" id="SSF46894">
    <property type="entry name" value="C-terminal effector domain of the bipartite response regulators"/>
    <property type="match status" value="1"/>
</dbReference>
<protein>
    <submittedName>
        <fullName evidence="6">DUF5050 domain-containing protein</fullName>
    </submittedName>
</protein>
<feature type="transmembrane region" description="Helical" evidence="4">
    <location>
        <begin position="135"/>
        <end position="154"/>
    </location>
</feature>
<dbReference type="InterPro" id="IPR011659">
    <property type="entry name" value="WD40"/>
</dbReference>
<dbReference type="Gene3D" id="2.120.10.30">
    <property type="entry name" value="TolB, C-terminal domain"/>
    <property type="match status" value="3"/>
</dbReference>
<evidence type="ECO:0000256" key="2">
    <source>
        <dbReference type="ARBA" id="ARBA00023125"/>
    </source>
</evidence>
<keyword evidence="2 3" id="KW-0238">DNA-binding</keyword>
<dbReference type="Pfam" id="PF16472">
    <property type="entry name" value="DUF5050"/>
    <property type="match status" value="1"/>
</dbReference>
<dbReference type="RefSeq" id="WP_348388077.1">
    <property type="nucleotide sequence ID" value="NZ_CP134146.1"/>
</dbReference>
<keyword evidence="7" id="KW-1185">Reference proteome</keyword>
<dbReference type="Gene3D" id="1.10.10.10">
    <property type="entry name" value="Winged helix-like DNA-binding domain superfamily/Winged helix DNA-binding domain"/>
    <property type="match status" value="1"/>
</dbReference>
<name>A0ABY9TKV9_9GAMM</name>
<dbReference type="Pfam" id="PF00486">
    <property type="entry name" value="Trans_reg_C"/>
    <property type="match status" value="1"/>
</dbReference>
<dbReference type="EMBL" id="CP134146">
    <property type="protein sequence ID" value="WNC68923.1"/>
    <property type="molecule type" value="Genomic_DNA"/>
</dbReference>
<proteinExistence type="inferred from homology"/>
<dbReference type="InterPro" id="IPR001867">
    <property type="entry name" value="OmpR/PhoB-type_DNA-bd"/>
</dbReference>
<dbReference type="Pfam" id="PF07676">
    <property type="entry name" value="PD40"/>
    <property type="match status" value="2"/>
</dbReference>